<keyword evidence="3 8" id="KW-0698">rRNA processing</keyword>
<evidence type="ECO:0000256" key="6">
    <source>
        <dbReference type="ARBA" id="ARBA00022691"/>
    </source>
</evidence>
<feature type="compositionally biased region" description="Basic and acidic residues" evidence="9">
    <location>
        <begin position="514"/>
        <end position="553"/>
    </location>
</feature>
<dbReference type="Pfam" id="PF07780">
    <property type="entry name" value="Spb1_C"/>
    <property type="match status" value="1"/>
</dbReference>
<feature type="compositionally biased region" description="Acidic residues" evidence="9">
    <location>
        <begin position="794"/>
        <end position="816"/>
    </location>
</feature>
<feature type="compositionally biased region" description="Acidic residues" evidence="9">
    <location>
        <begin position="456"/>
        <end position="476"/>
    </location>
</feature>
<feature type="compositionally biased region" description="Acidic residues" evidence="9">
    <location>
        <begin position="744"/>
        <end position="754"/>
    </location>
</feature>
<dbReference type="GO" id="GO:0030687">
    <property type="term" value="C:preribosome, large subunit precursor"/>
    <property type="evidence" value="ECO:0007669"/>
    <property type="project" value="TreeGrafter"/>
</dbReference>
<evidence type="ECO:0000313" key="13">
    <source>
        <dbReference type="EMBL" id="GBG32672.1"/>
    </source>
</evidence>
<evidence type="ECO:0000313" key="14">
    <source>
        <dbReference type="Proteomes" id="UP000241890"/>
    </source>
</evidence>
<evidence type="ECO:0000256" key="9">
    <source>
        <dbReference type="SAM" id="MobiDB-lite"/>
    </source>
</evidence>
<feature type="compositionally biased region" description="Basic and acidic residues" evidence="9">
    <location>
        <begin position="676"/>
        <end position="694"/>
    </location>
</feature>
<accession>A0A2R5GP69</accession>
<feature type="region of interest" description="Disordered" evidence="9">
    <location>
        <begin position="775"/>
        <end position="818"/>
    </location>
</feature>
<feature type="compositionally biased region" description="Acidic residues" evidence="9">
    <location>
        <begin position="621"/>
        <end position="653"/>
    </location>
</feature>
<feature type="binding site" evidence="8">
    <location>
        <position position="75"/>
    </location>
    <ligand>
        <name>S-adenosyl-L-methionine</name>
        <dbReference type="ChEBI" id="CHEBI:59789"/>
    </ligand>
</feature>
<feature type="region of interest" description="Disordered" evidence="9">
    <location>
        <begin position="333"/>
        <end position="380"/>
    </location>
</feature>
<evidence type="ECO:0000259" key="10">
    <source>
        <dbReference type="Pfam" id="PF01728"/>
    </source>
</evidence>
<keyword evidence="4 8" id="KW-0489">Methyltransferase</keyword>
<comment type="subcellular location">
    <subcellularLocation>
        <location evidence="1 8">Nucleus</location>
        <location evidence="1 8">Nucleolus</location>
    </subcellularLocation>
</comment>
<keyword evidence="8" id="KW-0175">Coiled coil</keyword>
<dbReference type="HAMAP" id="MF_01547">
    <property type="entry name" value="RNA_methyltr_E"/>
    <property type="match status" value="1"/>
</dbReference>
<dbReference type="FunCoup" id="A0A2R5GP69">
    <property type="interactions" value="312"/>
</dbReference>
<feature type="compositionally biased region" description="Acidic residues" evidence="9">
    <location>
        <begin position="567"/>
        <end position="584"/>
    </location>
</feature>
<feature type="compositionally biased region" description="Basic residues" evidence="9">
    <location>
        <begin position="664"/>
        <end position="675"/>
    </location>
</feature>
<dbReference type="Proteomes" id="UP000241890">
    <property type="component" value="Unassembled WGS sequence"/>
</dbReference>
<comment type="catalytic activity">
    <reaction evidence="8">
        <text>a ribonucleotide in rRNA + S-adenosyl-L-methionine = a 2'-O-methylribonucleotide in rRNA + S-adenosyl-L-homocysteine + H(+)</text>
        <dbReference type="Rhea" id="RHEA:48628"/>
        <dbReference type="Rhea" id="RHEA-COMP:12164"/>
        <dbReference type="Rhea" id="RHEA-COMP:12165"/>
        <dbReference type="ChEBI" id="CHEBI:15378"/>
        <dbReference type="ChEBI" id="CHEBI:57856"/>
        <dbReference type="ChEBI" id="CHEBI:59789"/>
        <dbReference type="ChEBI" id="CHEBI:90675"/>
        <dbReference type="ChEBI" id="CHEBI:90676"/>
    </reaction>
</comment>
<evidence type="ECO:0000256" key="2">
    <source>
        <dbReference type="ARBA" id="ARBA00022517"/>
    </source>
</evidence>
<feature type="region of interest" description="Disordered" evidence="9">
    <location>
        <begin position="614"/>
        <end position="763"/>
    </location>
</feature>
<dbReference type="OrthoDB" id="1287559at2759"/>
<dbReference type="SUPFAM" id="SSF53335">
    <property type="entry name" value="S-adenosyl-L-methionine-dependent methyltransferases"/>
    <property type="match status" value="1"/>
</dbReference>
<feature type="domain" description="DUF3381" evidence="12">
    <location>
        <begin position="239"/>
        <end position="410"/>
    </location>
</feature>
<feature type="region of interest" description="Disordered" evidence="9">
    <location>
        <begin position="957"/>
        <end position="1007"/>
    </location>
</feature>
<dbReference type="InterPro" id="IPR029063">
    <property type="entry name" value="SAM-dependent_MTases_sf"/>
</dbReference>
<reference evidence="13 14" key="1">
    <citation type="submission" date="2017-12" db="EMBL/GenBank/DDBJ databases">
        <title>Sequencing, de novo assembly and annotation of complete genome of a new Thraustochytrid species, strain FCC1311.</title>
        <authorList>
            <person name="Sedici K."/>
            <person name="Godart F."/>
            <person name="Aiese Cigliano R."/>
            <person name="Sanseverino W."/>
            <person name="Barakat M."/>
            <person name="Ortet P."/>
            <person name="Marechal E."/>
            <person name="Cagnac O."/>
            <person name="Amato A."/>
        </authorList>
    </citation>
    <scope>NUCLEOTIDE SEQUENCE [LARGE SCALE GENOMIC DNA]</scope>
</reference>
<evidence type="ECO:0000256" key="4">
    <source>
        <dbReference type="ARBA" id="ARBA00022603"/>
    </source>
</evidence>
<dbReference type="GO" id="GO:0005730">
    <property type="term" value="C:nucleolus"/>
    <property type="evidence" value="ECO:0007669"/>
    <property type="project" value="UniProtKB-SubCell"/>
</dbReference>
<evidence type="ECO:0000256" key="5">
    <source>
        <dbReference type="ARBA" id="ARBA00022679"/>
    </source>
</evidence>
<feature type="compositionally biased region" description="Acidic residues" evidence="9">
    <location>
        <begin position="340"/>
        <end position="358"/>
    </location>
</feature>
<dbReference type="HAMAP" id="MF_03163">
    <property type="entry name" value="RNA_methyltr_E_SPB1"/>
    <property type="match status" value="1"/>
</dbReference>
<proteinExistence type="inferred from homology"/>
<dbReference type="FunFam" id="3.40.50.150:FF:000004">
    <property type="entry name" value="AdoMet-dependent rRNA methyltransferase SPB1"/>
    <property type="match status" value="1"/>
</dbReference>
<comment type="caution">
    <text evidence="13">The sequence shown here is derived from an EMBL/GenBank/DDBJ whole genome shotgun (WGS) entry which is preliminary data.</text>
</comment>
<dbReference type="GO" id="GO:0000466">
    <property type="term" value="P:maturation of 5.8S rRNA from tricistronic rRNA transcript (SSU-rRNA, 5.8S rRNA, LSU-rRNA)"/>
    <property type="evidence" value="ECO:0007669"/>
    <property type="project" value="TreeGrafter"/>
</dbReference>
<feature type="binding site" evidence="8">
    <location>
        <position position="55"/>
    </location>
    <ligand>
        <name>S-adenosyl-L-methionine</name>
        <dbReference type="ChEBI" id="CHEBI:59789"/>
    </ligand>
</feature>
<name>A0A2R5GP69_9STRA</name>
<sequence>MGRKKSLANDKYYQLAKEQGYRARSSFKLIQLNRKYDFLKGASRVIDLCAAPGGWLQVLEKTMPKTADRQIVGVDLLPIKPIRGCTTFVEDITSETCRQKIRKEMRGNKADVVLCDGAPNVGAEYSKDAFVQNELAVYALKFACEHLKRGGSFCTKVFRSNDYTALLWAFQQLFKKVEATKPPSSRNVSAEIFVVCREYLAPHKIDPRLLDPRHVLSQVEKEEELTEQQAINKLFHKRDKQRRNRGGYSEDAGALVFKSAAAADFVNSSEPVQALASLTEINFKDEASKALLERPETTREIVEYLSDLKVLGKAELRTVLKWRSALRNNDMAENKAKMDEDSDDEDEEEDDEEDGEAEQEGKADSDADDSDVEDMADLDDAMKKIKAEELKKRKREIKKLRKQRAKLQRRIDLGMENEFAVDLSEQQGPFSLKETGLRSMQELAEIQDGAYSKPDPDDDSSDEDDDFSSDGEDDEDGSHLVLSEEQRRLRQLEREAEALYKLNRVKGNNADPMTVRERRQQLAAEKKAKVKKKTLEAMAERDFSRALEEEQAKAAKSGQYEAMLQGAEDDSDSSDDDDDDEVEAELANPLIKSIGTKPSQAARAKLWFEQELFDGEREALSSDEDDGEEEEGEEMDDEEEEEEEEDEEDEDSVDMPLPSSRTEKARRKEKRRKLKIRNERKAEKRRIAAAREADGVVNEELLLASMPGGFETVKAETARKGGKKRQREDSEGAGADPDGVALNGDEDEDGDDEATREKKRAARAARKLIEKGMGKLGKVDEPSGFEVVAAEPVGGDESDLDDDDEEEAYNSEDYDTDERSQHIALASMMTKSSKRRKLLDSGYNRFAFNDDDALPQWFIEDENKHNRPQLPVTKEMVDAVRARYKDIAAKPINKVAEARARKKHKLMAKIDKIKKKAAAVAEQPDLTPGSKMRAIEKLYKGSQVKKPGSVYVVARKSNHGKVNVGGKHKGKTVKVVDRRMKADQARSKGRGKPRGGSKGGKKSKSRR</sequence>
<feature type="domain" description="Ribosomal RNA methyltransferase SPB1-like C-terminal" evidence="11">
    <location>
        <begin position="781"/>
        <end position="987"/>
    </location>
</feature>
<evidence type="ECO:0000259" key="11">
    <source>
        <dbReference type="Pfam" id="PF07780"/>
    </source>
</evidence>
<keyword evidence="5 8" id="KW-0808">Transferase</keyword>
<dbReference type="Gene3D" id="3.40.50.150">
    <property type="entry name" value="Vaccinia Virus protein VP39"/>
    <property type="match status" value="1"/>
</dbReference>
<feature type="compositionally biased region" description="Acidic residues" evidence="9">
    <location>
        <begin position="366"/>
        <end position="379"/>
    </location>
</feature>
<feature type="region of interest" description="Disordered" evidence="9">
    <location>
        <begin position="500"/>
        <end position="601"/>
    </location>
</feature>
<dbReference type="InterPro" id="IPR015507">
    <property type="entry name" value="rRNA-MeTfrase_E"/>
</dbReference>
<dbReference type="Pfam" id="PF01728">
    <property type="entry name" value="FtsJ"/>
    <property type="match status" value="1"/>
</dbReference>
<dbReference type="PANTHER" id="PTHR10920">
    <property type="entry name" value="RIBOSOMAL RNA METHYLTRANSFERASE"/>
    <property type="match status" value="1"/>
</dbReference>
<dbReference type="InterPro" id="IPR050082">
    <property type="entry name" value="RNA_methyltr_RlmE"/>
</dbReference>
<dbReference type="PANTHER" id="PTHR10920:SF13">
    <property type="entry name" value="PRE-RRNA 2'-O-RIBOSE RNA METHYLTRANSFERASE FTSJ3"/>
    <property type="match status" value="1"/>
</dbReference>
<dbReference type="GO" id="GO:0000463">
    <property type="term" value="P:maturation of LSU-rRNA from tricistronic rRNA transcript (SSU-rRNA, 5.8S rRNA, LSU-rRNA)"/>
    <property type="evidence" value="ECO:0007669"/>
    <property type="project" value="TreeGrafter"/>
</dbReference>
<dbReference type="InterPro" id="IPR002877">
    <property type="entry name" value="RNA_MeTrfase_FtsJ_dom"/>
</dbReference>
<feature type="region of interest" description="Disordered" evidence="9">
    <location>
        <begin position="445"/>
        <end position="486"/>
    </location>
</feature>
<evidence type="ECO:0000256" key="8">
    <source>
        <dbReference type="HAMAP-Rule" id="MF_03163"/>
    </source>
</evidence>
<dbReference type="InterPro" id="IPR012920">
    <property type="entry name" value="rRNA_MeTfrase_SPB1-like_C"/>
</dbReference>
<dbReference type="InterPro" id="IPR028589">
    <property type="entry name" value="SPB1-like"/>
</dbReference>
<dbReference type="AlphaFoldDB" id="A0A2R5GP69"/>
<dbReference type="GO" id="GO:0016435">
    <property type="term" value="F:rRNA (guanine) methyltransferase activity"/>
    <property type="evidence" value="ECO:0007669"/>
    <property type="project" value="TreeGrafter"/>
</dbReference>
<protein>
    <recommendedName>
        <fullName evidence="8">Putative rRNA methyltransferase</fullName>
        <ecNumber evidence="8">2.1.1.-</ecNumber>
    </recommendedName>
    <alternativeName>
        <fullName evidence="8">2'-O-ribose RNA methyltransferase SPB1 homolog</fullName>
    </alternativeName>
</protein>
<keyword evidence="6 8" id="KW-0949">S-adenosyl-L-methionine</keyword>
<keyword evidence="14" id="KW-1185">Reference proteome</keyword>
<keyword evidence="2 8" id="KW-0690">Ribosome biogenesis</keyword>
<dbReference type="InParanoid" id="A0A2R5GP69"/>
<dbReference type="EC" id="2.1.1.-" evidence="8"/>
<dbReference type="GO" id="GO:0008650">
    <property type="term" value="F:rRNA (uridine-2'-O-)-methyltransferase activity"/>
    <property type="evidence" value="ECO:0007669"/>
    <property type="project" value="TreeGrafter"/>
</dbReference>
<feature type="binding site" evidence="8">
    <location>
        <position position="53"/>
    </location>
    <ligand>
        <name>S-adenosyl-L-methionine</name>
        <dbReference type="ChEBI" id="CHEBI:59789"/>
    </ligand>
</feature>
<gene>
    <name evidence="13" type="ORF">FCC1311_088972</name>
</gene>
<feature type="binding site" evidence="8">
    <location>
        <position position="91"/>
    </location>
    <ligand>
        <name>S-adenosyl-L-methionine</name>
        <dbReference type="ChEBI" id="CHEBI:59789"/>
    </ligand>
</feature>
<feature type="domain" description="Ribosomal RNA methyltransferase FtsJ" evidence="10">
    <location>
        <begin position="21"/>
        <end position="199"/>
    </location>
</feature>
<feature type="coiled-coil region" evidence="8">
    <location>
        <begin position="383"/>
        <end position="417"/>
    </location>
</feature>
<dbReference type="Pfam" id="PF11861">
    <property type="entry name" value="DUF3381"/>
    <property type="match status" value="1"/>
</dbReference>
<evidence type="ECO:0000256" key="1">
    <source>
        <dbReference type="ARBA" id="ARBA00004604"/>
    </source>
</evidence>
<evidence type="ECO:0000256" key="7">
    <source>
        <dbReference type="ARBA" id="ARBA00023242"/>
    </source>
</evidence>
<evidence type="ECO:0000259" key="12">
    <source>
        <dbReference type="Pfam" id="PF11861"/>
    </source>
</evidence>
<feature type="active site" description="Proton acceptor" evidence="8">
    <location>
        <position position="156"/>
    </location>
</feature>
<keyword evidence="7 8" id="KW-0539">Nucleus</keyword>
<comment type="similarity">
    <text evidence="8">Belongs to the class I-like SAM-binding methyltransferase superfamily. RNA methyltransferase RlmE family. SPB1 subfamily.</text>
</comment>
<dbReference type="EMBL" id="BEYU01000127">
    <property type="protein sequence ID" value="GBG32672.1"/>
    <property type="molecule type" value="Genomic_DNA"/>
</dbReference>
<evidence type="ECO:0000256" key="3">
    <source>
        <dbReference type="ARBA" id="ARBA00022552"/>
    </source>
</evidence>
<feature type="compositionally biased region" description="Basic residues" evidence="9">
    <location>
        <begin position="987"/>
        <end position="1007"/>
    </location>
</feature>
<feature type="binding site" evidence="8">
    <location>
        <position position="116"/>
    </location>
    <ligand>
        <name>S-adenosyl-L-methionine</name>
        <dbReference type="ChEBI" id="CHEBI:59789"/>
    </ligand>
</feature>
<feature type="compositionally biased region" description="Basic and acidic residues" evidence="9">
    <location>
        <begin position="974"/>
        <end position="986"/>
    </location>
</feature>
<comment type="function">
    <text evidence="8">Probable methyltransferase involved in the maturation of rRNA and in the biogenesis of ribosomal subunits.</text>
</comment>
<organism evidence="13 14">
    <name type="scientific">Hondaea fermentalgiana</name>
    <dbReference type="NCBI Taxonomy" id="2315210"/>
    <lineage>
        <taxon>Eukaryota</taxon>
        <taxon>Sar</taxon>
        <taxon>Stramenopiles</taxon>
        <taxon>Bigyra</taxon>
        <taxon>Labyrinthulomycetes</taxon>
        <taxon>Thraustochytrida</taxon>
        <taxon>Thraustochytriidae</taxon>
        <taxon>Hondaea</taxon>
    </lineage>
</organism>
<dbReference type="InterPro" id="IPR024576">
    <property type="entry name" value="rRNA_MeTfrase_Spb1_DUF3381"/>
</dbReference>